<organism evidence="1 2">
    <name type="scientific">Jiangella alkaliphila</name>
    <dbReference type="NCBI Taxonomy" id="419479"/>
    <lineage>
        <taxon>Bacteria</taxon>
        <taxon>Bacillati</taxon>
        <taxon>Actinomycetota</taxon>
        <taxon>Actinomycetes</taxon>
        <taxon>Jiangellales</taxon>
        <taxon>Jiangellaceae</taxon>
        <taxon>Jiangella</taxon>
    </lineage>
</organism>
<evidence type="ECO:0000313" key="2">
    <source>
        <dbReference type="Proteomes" id="UP000182977"/>
    </source>
</evidence>
<gene>
    <name evidence="1" type="ORF">SAMN04488563_5894</name>
</gene>
<reference evidence="2" key="1">
    <citation type="submission" date="2016-10" db="EMBL/GenBank/DDBJ databases">
        <authorList>
            <person name="Varghese N."/>
            <person name="Submissions S."/>
        </authorList>
    </citation>
    <scope>NUCLEOTIDE SEQUENCE [LARGE SCALE GENOMIC DNA]</scope>
    <source>
        <strain evidence="2">DSM 45079</strain>
    </source>
</reference>
<protein>
    <submittedName>
        <fullName evidence="1">Uncharacterized protein</fullName>
    </submittedName>
</protein>
<dbReference type="RefSeq" id="WP_046772020.1">
    <property type="nucleotide sequence ID" value="NZ_LBMC01000054.1"/>
</dbReference>
<evidence type="ECO:0000313" key="1">
    <source>
        <dbReference type="EMBL" id="SDU78930.1"/>
    </source>
</evidence>
<dbReference type="EMBL" id="LT629791">
    <property type="protein sequence ID" value="SDU78930.1"/>
    <property type="molecule type" value="Genomic_DNA"/>
</dbReference>
<proteinExistence type="predicted"/>
<name>A0A1H2LD11_9ACTN</name>
<accession>A0A1H2LD11</accession>
<sequence>MITVGDLIDRLDEFNADSFVALAVLVGGTAHECVVGEIVQKGEGVHVEVGEQVRELPGEVAAALGWRDA</sequence>
<keyword evidence="2" id="KW-1185">Reference proteome</keyword>
<dbReference type="STRING" id="419479.SAMN04488563_5894"/>
<dbReference type="AlphaFoldDB" id="A0A1H2LD11"/>
<dbReference type="Proteomes" id="UP000182977">
    <property type="component" value="Chromosome I"/>
</dbReference>